<evidence type="ECO:0000256" key="3">
    <source>
        <dbReference type="ARBA" id="ARBA00022630"/>
    </source>
</evidence>
<dbReference type="GO" id="GO:0071949">
    <property type="term" value="F:FAD binding"/>
    <property type="evidence" value="ECO:0007669"/>
    <property type="project" value="InterPro"/>
</dbReference>
<dbReference type="InterPro" id="IPR036661">
    <property type="entry name" value="Luciferase-like_sf"/>
</dbReference>
<dbReference type="InterPro" id="IPR016167">
    <property type="entry name" value="FAD-bd_PCMH_sub1"/>
</dbReference>
<dbReference type="Gene3D" id="3.30.43.10">
    <property type="entry name" value="Uridine Diphospho-n-acetylenolpyruvylglucosamine Reductase, domain 2"/>
    <property type="match status" value="1"/>
</dbReference>
<comment type="cofactor">
    <cofactor evidence="1">
        <name>FAD</name>
        <dbReference type="ChEBI" id="CHEBI:57692"/>
    </cofactor>
</comment>
<dbReference type="InterPro" id="IPR036318">
    <property type="entry name" value="FAD-bd_PCMH-like_sf"/>
</dbReference>
<dbReference type="PANTHER" id="PTHR42973:SF39">
    <property type="entry name" value="FAD-BINDING PCMH-TYPE DOMAIN-CONTAINING PROTEIN"/>
    <property type="match status" value="1"/>
</dbReference>
<dbReference type="InterPro" id="IPR006094">
    <property type="entry name" value="Oxid_FAD_bind_N"/>
</dbReference>
<dbReference type="Gene3D" id="3.40.462.20">
    <property type="match status" value="1"/>
</dbReference>
<keyword evidence="4" id="KW-0274">FAD</keyword>
<proteinExistence type="inferred from homology"/>
<dbReference type="SUPFAM" id="SSF51679">
    <property type="entry name" value="Bacterial luciferase-like"/>
    <property type="match status" value="1"/>
</dbReference>
<protein>
    <submittedName>
        <fullName evidence="7">LLM class flavin-dependent oxidoreductase</fullName>
    </submittedName>
</protein>
<accession>A0A7Y0QHN1</accession>
<dbReference type="Pfam" id="PF00296">
    <property type="entry name" value="Bac_luciferase"/>
    <property type="match status" value="1"/>
</dbReference>
<feature type="domain" description="FAD-binding PCMH-type" evidence="6">
    <location>
        <begin position="347"/>
        <end position="518"/>
    </location>
</feature>
<dbReference type="InterPro" id="IPR006093">
    <property type="entry name" value="Oxy_OxRdtase_FAD_BS"/>
</dbReference>
<dbReference type="InterPro" id="IPR050416">
    <property type="entry name" value="FAD-linked_Oxidoreductase"/>
</dbReference>
<evidence type="ECO:0000256" key="2">
    <source>
        <dbReference type="ARBA" id="ARBA00005466"/>
    </source>
</evidence>
<dbReference type="Pfam" id="PF01565">
    <property type="entry name" value="FAD_binding_4"/>
    <property type="match status" value="1"/>
</dbReference>
<evidence type="ECO:0000313" key="7">
    <source>
        <dbReference type="EMBL" id="NMR20054.1"/>
    </source>
</evidence>
<evidence type="ECO:0000256" key="4">
    <source>
        <dbReference type="ARBA" id="ARBA00022827"/>
    </source>
</evidence>
<dbReference type="PANTHER" id="PTHR42973">
    <property type="entry name" value="BINDING OXIDOREDUCTASE, PUTATIVE (AFU_ORTHOLOGUE AFUA_1G17690)-RELATED"/>
    <property type="match status" value="1"/>
</dbReference>
<keyword evidence="3" id="KW-0285">Flavoprotein</keyword>
<evidence type="ECO:0000256" key="5">
    <source>
        <dbReference type="ARBA" id="ARBA00023002"/>
    </source>
</evidence>
<evidence type="ECO:0000313" key="8">
    <source>
        <dbReference type="Proteomes" id="UP000562124"/>
    </source>
</evidence>
<comment type="similarity">
    <text evidence="2">Belongs to the oxygen-dependent FAD-linked oxidoreductase family.</text>
</comment>
<evidence type="ECO:0000259" key="6">
    <source>
        <dbReference type="PROSITE" id="PS51387"/>
    </source>
</evidence>
<dbReference type="CDD" id="cd01097">
    <property type="entry name" value="Tetrahydromethanopterin_reductase"/>
    <property type="match status" value="1"/>
</dbReference>
<dbReference type="InterPro" id="IPR011251">
    <property type="entry name" value="Luciferase-like_dom"/>
</dbReference>
<gene>
    <name evidence="7" type="ORF">HIR71_07430</name>
</gene>
<dbReference type="PROSITE" id="PS51387">
    <property type="entry name" value="FAD_PCMH"/>
    <property type="match status" value="1"/>
</dbReference>
<dbReference type="AlphaFoldDB" id="A0A7Y0QHN1"/>
<sequence length="790" mass="83584">MDYGHPLLLGTFLTPTNDRPQAPVELARLSEDLDYDLVTFQDHPDQPRFHDAWTLLSWVAARTTRIHLAPNVLNVPMRPPAVLARAAASLDLMSRGRVELALGAGFFWDAMAGMGVPRLTAGESVDALREAIDVMRGIWAGDAGSRLRLDGEHHRLAGAAGGPAPAHNIPVWVGGGRPRMLRLIGETADGWVVPGGTASLRELAAGNDRIDAAAAAAGRDPREIRRIANVSGRFADTRDGFLVGPAGQWVDELLPLVVRDGVGTLVLATDDAEVLRRFAAEVAPALRAAVDAERSTAGTAVGSVPSIHVRVRRRDGVDYAGIPAGLREAAVEPGDAVYPTVRSGYLRGGSPGLVLRVHDAAEVADALAFARRQPVPLSVRSGGHGISGRSTNDGGIIIDLSRMNRIEVLDATSRTVRIEPGARWGDVAESLHPLGWALSSGDHGGVGVGGLGVAGGIGFLGRRHGLTIDHLRAAELVLADGTAVRVSETENPDLFWAVRGAGFSVGIVTAFEFQADEVGDVGFAQLVHDATDTADFLQRWGAAVEAAPRDLTSFLIIGRPREGRVLAQTMTVVDSDDAETILARLQPLANLAPLLGQQVRITPYAGVVTAPEGAHEGQGEPVSRSGLLEHLTPGFAQDAARLVASGAAYWFQVRAMGGATGDVDPDATAFAHRSANFQVVAMGASPARLDAAWDAMRRHFTGLYVSFETDTRPERLLDAYPPRTLARLRDVKRRYDPENVFRDNVVVEPSAGTPSAGTPSAGVELRAAVPRTGAVTRAVVERGASATMPE</sequence>
<dbReference type="GO" id="GO:0016705">
    <property type="term" value="F:oxidoreductase activity, acting on paired donors, with incorporation or reduction of molecular oxygen"/>
    <property type="evidence" value="ECO:0007669"/>
    <property type="project" value="InterPro"/>
</dbReference>
<dbReference type="InterPro" id="IPR012951">
    <property type="entry name" value="BBE"/>
</dbReference>
<reference evidence="7 8" key="1">
    <citation type="submission" date="2020-04" db="EMBL/GenBank/DDBJ databases">
        <title>Sequencing and Assembly of C. fimi.</title>
        <authorList>
            <person name="Ramsey A.R."/>
        </authorList>
    </citation>
    <scope>NUCLEOTIDE SEQUENCE [LARGE SCALE GENOMIC DNA]</scope>
    <source>
        <strain evidence="7 8">SB</strain>
    </source>
</reference>
<keyword evidence="8" id="KW-1185">Reference proteome</keyword>
<comment type="caution">
    <text evidence="7">The sequence shown here is derived from an EMBL/GenBank/DDBJ whole genome shotgun (WGS) entry which is preliminary data.</text>
</comment>
<dbReference type="Gene3D" id="3.30.465.10">
    <property type="match status" value="1"/>
</dbReference>
<dbReference type="InterPro" id="IPR016166">
    <property type="entry name" value="FAD-bd_PCMH"/>
</dbReference>
<dbReference type="RefSeq" id="WP_169324426.1">
    <property type="nucleotide sequence ID" value="NZ_JABCJJ010000008.1"/>
</dbReference>
<organism evidence="7 8">
    <name type="scientific">Cellulomonas fimi</name>
    <dbReference type="NCBI Taxonomy" id="1708"/>
    <lineage>
        <taxon>Bacteria</taxon>
        <taxon>Bacillati</taxon>
        <taxon>Actinomycetota</taxon>
        <taxon>Actinomycetes</taxon>
        <taxon>Micrococcales</taxon>
        <taxon>Cellulomonadaceae</taxon>
        <taxon>Cellulomonas</taxon>
    </lineage>
</organism>
<dbReference type="InterPro" id="IPR016169">
    <property type="entry name" value="FAD-bd_PCMH_sub2"/>
</dbReference>
<dbReference type="Pfam" id="PF08031">
    <property type="entry name" value="BBE"/>
    <property type="match status" value="1"/>
</dbReference>
<dbReference type="SUPFAM" id="SSF56176">
    <property type="entry name" value="FAD-binding/transporter-associated domain-like"/>
    <property type="match status" value="1"/>
</dbReference>
<dbReference type="EMBL" id="JABCJJ010000008">
    <property type="protein sequence ID" value="NMR20054.1"/>
    <property type="molecule type" value="Genomic_DNA"/>
</dbReference>
<keyword evidence="5" id="KW-0560">Oxidoreductase</keyword>
<name>A0A7Y0QHN1_CELFI</name>
<evidence type="ECO:0000256" key="1">
    <source>
        <dbReference type="ARBA" id="ARBA00001974"/>
    </source>
</evidence>
<dbReference type="PROSITE" id="PS00862">
    <property type="entry name" value="OX2_COVAL_FAD"/>
    <property type="match status" value="1"/>
</dbReference>
<dbReference type="Proteomes" id="UP000562124">
    <property type="component" value="Unassembled WGS sequence"/>
</dbReference>
<dbReference type="Gene3D" id="3.20.20.30">
    <property type="entry name" value="Luciferase-like domain"/>
    <property type="match status" value="1"/>
</dbReference>